<dbReference type="AlphaFoldDB" id="A0A0F9KIR9"/>
<name>A0A0F9KIR9_9ZZZZ</name>
<sequence length="70" mass="7992">MVSVYAFGVTELRCHTDKCKHSPYCALHVARSEGYPHEDTLRPRLFAHPVQMSADGPEYICLTCDSYEEE</sequence>
<accession>A0A0F9KIR9</accession>
<gene>
    <name evidence="1" type="ORF">LCGC14_1698190</name>
</gene>
<proteinExistence type="predicted"/>
<comment type="caution">
    <text evidence="1">The sequence shown here is derived from an EMBL/GenBank/DDBJ whole genome shotgun (WGS) entry which is preliminary data.</text>
</comment>
<reference evidence="1" key="1">
    <citation type="journal article" date="2015" name="Nature">
        <title>Complex archaea that bridge the gap between prokaryotes and eukaryotes.</title>
        <authorList>
            <person name="Spang A."/>
            <person name="Saw J.H."/>
            <person name="Jorgensen S.L."/>
            <person name="Zaremba-Niedzwiedzka K."/>
            <person name="Martijn J."/>
            <person name="Lind A.E."/>
            <person name="van Eijk R."/>
            <person name="Schleper C."/>
            <person name="Guy L."/>
            <person name="Ettema T.J."/>
        </authorList>
    </citation>
    <scope>NUCLEOTIDE SEQUENCE</scope>
</reference>
<dbReference type="EMBL" id="LAZR01014958">
    <property type="protein sequence ID" value="KKM15225.1"/>
    <property type="molecule type" value="Genomic_DNA"/>
</dbReference>
<evidence type="ECO:0000313" key="1">
    <source>
        <dbReference type="EMBL" id="KKM15225.1"/>
    </source>
</evidence>
<organism evidence="1">
    <name type="scientific">marine sediment metagenome</name>
    <dbReference type="NCBI Taxonomy" id="412755"/>
    <lineage>
        <taxon>unclassified sequences</taxon>
        <taxon>metagenomes</taxon>
        <taxon>ecological metagenomes</taxon>
    </lineage>
</organism>
<protein>
    <submittedName>
        <fullName evidence="1">Uncharacterized protein</fullName>
    </submittedName>
</protein>